<name>A0A7T0M4Q7_HALGN</name>
<comment type="similarity">
    <text evidence="1">Belongs to the complex I 30 kDa subunit family.</text>
</comment>
<evidence type="ECO:0000313" key="3">
    <source>
        <dbReference type="EMBL" id="QPL16004.1"/>
    </source>
</evidence>
<dbReference type="SUPFAM" id="SSF143243">
    <property type="entry name" value="Nqo5-like"/>
    <property type="match status" value="1"/>
</dbReference>
<evidence type="ECO:0000256" key="1">
    <source>
        <dbReference type="ARBA" id="ARBA00007569"/>
    </source>
</evidence>
<dbReference type="Pfam" id="PF00329">
    <property type="entry name" value="Complex1_30kDa"/>
    <property type="match status" value="1"/>
</dbReference>
<feature type="domain" description="NADH:ubiquinone oxidoreductase 30kDa subunit" evidence="2">
    <location>
        <begin position="89"/>
        <end position="176"/>
    </location>
</feature>
<proteinExistence type="inferred from homology"/>
<accession>A0A7T0M4Q7</accession>
<dbReference type="InterPro" id="IPR037232">
    <property type="entry name" value="NADH_quin_OxRdtase_su_C/D-like"/>
</dbReference>
<dbReference type="PANTHER" id="PTHR10884">
    <property type="entry name" value="NADH DEHYDROGENASE UBIQUINONE IRON-SULFUR PROTEIN 3"/>
    <property type="match status" value="1"/>
</dbReference>
<organism evidence="3">
    <name type="scientific">Halteria grandinella</name>
    <dbReference type="NCBI Taxonomy" id="5974"/>
    <lineage>
        <taxon>Eukaryota</taxon>
        <taxon>Sar</taxon>
        <taxon>Alveolata</taxon>
        <taxon>Ciliophora</taxon>
        <taxon>Intramacronucleata</taxon>
        <taxon>Spirotrichea</taxon>
        <taxon>Stichotrichia</taxon>
        <taxon>Sporadotrichida</taxon>
        <taxon>Halteriidae</taxon>
        <taxon>Halteria</taxon>
    </lineage>
</organism>
<protein>
    <submittedName>
        <fullName evidence="3">NADH dehydrogenase subunit 9</fullName>
    </submittedName>
</protein>
<dbReference type="InterPro" id="IPR001268">
    <property type="entry name" value="NADH_UbQ_OxRdtase_30kDa_su"/>
</dbReference>
<reference evidence="3" key="1">
    <citation type="submission" date="2020-05" db="EMBL/GenBank/DDBJ databases">
        <title>Characterization and comparative analysis of mitochondrial genomes of the highly differentiated ciliated protists shed light on the diversity and evolution of the linear molecular architecture.</title>
        <authorList>
            <person name="Zhang T."/>
            <person name="Li C."/>
            <person name="Zhang X."/>
            <person name="Wang C."/>
            <person name="Roger A.J."/>
            <person name="Song W."/>
            <person name="Gao F."/>
        </authorList>
    </citation>
    <scope>NUCLEOTIDE SEQUENCE</scope>
</reference>
<dbReference type="PANTHER" id="PTHR10884:SF14">
    <property type="entry name" value="NADH DEHYDROGENASE [UBIQUINONE] IRON-SULFUR PROTEIN 3, MITOCHONDRIAL"/>
    <property type="match status" value="1"/>
</dbReference>
<dbReference type="EMBL" id="MT471317">
    <property type="protein sequence ID" value="QPL16004.1"/>
    <property type="molecule type" value="Genomic_DNA"/>
</dbReference>
<dbReference type="GeneID" id="63661433"/>
<dbReference type="AlphaFoldDB" id="A0A7T0M4Q7"/>
<evidence type="ECO:0000259" key="2">
    <source>
        <dbReference type="Pfam" id="PF00329"/>
    </source>
</evidence>
<keyword evidence="3" id="KW-0496">Mitochondrion</keyword>
<geneLocation type="mitochondrion" evidence="3"/>
<dbReference type="Gene3D" id="3.30.460.80">
    <property type="entry name" value="NADH:ubiquinone oxidoreductase, 30kDa subunit"/>
    <property type="match status" value="1"/>
</dbReference>
<dbReference type="GO" id="GO:0008137">
    <property type="term" value="F:NADH dehydrogenase (ubiquinone) activity"/>
    <property type="evidence" value="ECO:0007669"/>
    <property type="project" value="InterPro"/>
</dbReference>
<gene>
    <name evidence="3" type="primary">nad9</name>
</gene>
<sequence>MKQMNLNYKLFFKYILFHTNQVFLKYLYRSDKNTNIYITENNFYYLTLHIKLSSLFYSTQLTEIFSYEIPFNKNINKNDQNISLINNSILVYNFHSILFQQRFFLFVISNTKQNIKKNNINWNSLNSITELFLNANWLEREVSELHGIFFSNKKDLRNLMLTYGDTSAPMRKSFPSIGIKEVFYDSTTDLLIQNPVSIQF</sequence>
<dbReference type="RefSeq" id="YP_010049599.1">
    <property type="nucleotide sequence ID" value="NC_054370.1"/>
</dbReference>